<evidence type="ECO:0000313" key="3">
    <source>
        <dbReference type="Proteomes" id="UP000176260"/>
    </source>
</evidence>
<proteinExistence type="predicted"/>
<keyword evidence="1" id="KW-0812">Transmembrane</keyword>
<dbReference type="EMBL" id="MHIA01000031">
    <property type="protein sequence ID" value="OGY41273.1"/>
    <property type="molecule type" value="Genomic_DNA"/>
</dbReference>
<evidence type="ECO:0000256" key="1">
    <source>
        <dbReference type="SAM" id="Phobius"/>
    </source>
</evidence>
<dbReference type="AlphaFoldDB" id="A0A1G1XMF7"/>
<dbReference type="Proteomes" id="UP000176260">
    <property type="component" value="Unassembled WGS sequence"/>
</dbReference>
<dbReference type="InterPro" id="IPR011042">
    <property type="entry name" value="6-blade_b-propeller_TolB-like"/>
</dbReference>
<accession>A0A1G1XMF7</accession>
<dbReference type="SUPFAM" id="SSF82171">
    <property type="entry name" value="DPP6 N-terminal domain-like"/>
    <property type="match status" value="1"/>
</dbReference>
<name>A0A1G1XMF7_9BACT</name>
<feature type="transmembrane region" description="Helical" evidence="1">
    <location>
        <begin position="7"/>
        <end position="29"/>
    </location>
</feature>
<sequence>MSDRTKKILLIVVFILAVLLFAFGLYYLFFRPLFAPPAPPVVIPTPAPITGLPVLPPALNIAVPPASPLPVVIPPGIPGAPAASPAGPTYSYQATGGITAFQTLENESSQNPTLATNGQDLIYYNKNKGSFYRLTPDGQKTSFSDAIFKNVQKITWSNNTQKAILEYPDGSNIVYDFNQKRSLTLPAQWKDFTFSPDSQKIAFKDMKLDPENRYLAVANADGTNYREIERLGDKDADVYVTWSPTDTYGALYRAPLDGDRSEVYPIGFNGENFKKFTIEGRDPRFNWSPNGNKLLYSVYNSSSDFNPTLWVINMRPELIGTGRNKFEIKTWADKCTFASESTVYCAVPETLETGTGFLPNLADNTPDNFYKIDLQKGTQELIAQPLFPTTVDKMIVSEDAKTLYWLEKNSAQLKEMKL</sequence>
<protein>
    <recommendedName>
        <fullName evidence="4">Dipeptidylpeptidase IV N-terminal domain-containing protein</fullName>
    </recommendedName>
</protein>
<evidence type="ECO:0000313" key="2">
    <source>
        <dbReference type="EMBL" id="OGY41273.1"/>
    </source>
</evidence>
<keyword evidence="1" id="KW-1133">Transmembrane helix</keyword>
<comment type="caution">
    <text evidence="2">The sequence shown here is derived from an EMBL/GenBank/DDBJ whole genome shotgun (WGS) entry which is preliminary data.</text>
</comment>
<keyword evidence="1" id="KW-0472">Membrane</keyword>
<dbReference type="Gene3D" id="2.120.10.30">
    <property type="entry name" value="TolB, C-terminal domain"/>
    <property type="match status" value="1"/>
</dbReference>
<evidence type="ECO:0008006" key="4">
    <source>
        <dbReference type="Google" id="ProtNLM"/>
    </source>
</evidence>
<organism evidence="2 3">
    <name type="scientific">Candidatus Buchananbacteria bacterium RBG_13_39_9</name>
    <dbReference type="NCBI Taxonomy" id="1797531"/>
    <lineage>
        <taxon>Bacteria</taxon>
        <taxon>Candidatus Buchananiibacteriota</taxon>
    </lineage>
</organism>
<reference evidence="2 3" key="1">
    <citation type="journal article" date="2016" name="Nat. Commun.">
        <title>Thousands of microbial genomes shed light on interconnected biogeochemical processes in an aquifer system.</title>
        <authorList>
            <person name="Anantharaman K."/>
            <person name="Brown C.T."/>
            <person name="Hug L.A."/>
            <person name="Sharon I."/>
            <person name="Castelle C.J."/>
            <person name="Probst A.J."/>
            <person name="Thomas B.C."/>
            <person name="Singh A."/>
            <person name="Wilkins M.J."/>
            <person name="Karaoz U."/>
            <person name="Brodie E.L."/>
            <person name="Williams K.H."/>
            <person name="Hubbard S.S."/>
            <person name="Banfield J.F."/>
        </authorList>
    </citation>
    <scope>NUCLEOTIDE SEQUENCE [LARGE SCALE GENOMIC DNA]</scope>
</reference>
<gene>
    <name evidence="2" type="ORF">A2Y67_00510</name>
</gene>